<dbReference type="HOGENOM" id="CLU_798585_0_0_0"/>
<feature type="chain" id="PRO_5009974323" evidence="1">
    <location>
        <begin position="24"/>
        <end position="347"/>
    </location>
</feature>
<reference evidence="2 3" key="1">
    <citation type="journal article" date="1999" name="Science">
        <title>Genome sequence of the radioresistant bacterium Deinococcus radiodurans R1.</title>
        <authorList>
            <person name="White O."/>
            <person name="Eisen J.A."/>
            <person name="Heidelberg J.F."/>
            <person name="Hickey E.K."/>
            <person name="Peterson J.D."/>
            <person name="Dodson R.J."/>
            <person name="Haft D.H."/>
            <person name="Gwinn M.L."/>
            <person name="Nelson W.C."/>
            <person name="Richardson D.L."/>
            <person name="Moffat K.S."/>
            <person name="Qin H."/>
            <person name="Jiang L."/>
            <person name="Pamphile W."/>
            <person name="Crosby M."/>
            <person name="Shen M."/>
            <person name="Vamathevan J.J."/>
            <person name="Lam P."/>
            <person name="McDonald L."/>
            <person name="Utterback T."/>
            <person name="Zalewski C."/>
            <person name="Makarova K.S."/>
            <person name="Aravind L."/>
            <person name="Daly M.J."/>
            <person name="Minton K.W."/>
            <person name="Fleischmann R.D."/>
            <person name="Ketchum K.A."/>
            <person name="Nelson K.E."/>
            <person name="Salzberg S."/>
            <person name="Smith H.O."/>
            <person name="Venter J.C."/>
            <person name="Fraser C.M."/>
        </authorList>
    </citation>
    <scope>NUCLEOTIDE SEQUENCE [LARGE SCALE GENOMIC DNA]</scope>
    <source>
        <strain evidence="3">ATCC 13939 / DSM 20539 / JCM 16871 / LMG 4051 / NBRC 15346 / NCIMB 9279 / R1 / VKM B-1422</strain>
    </source>
</reference>
<dbReference type="Proteomes" id="UP000002524">
    <property type="component" value="Chromosome 1"/>
</dbReference>
<dbReference type="PIR" id="A75537">
    <property type="entry name" value="A75537"/>
</dbReference>
<evidence type="ECO:0000313" key="2">
    <source>
        <dbReference type="EMBL" id="AAF09880.1"/>
    </source>
</evidence>
<protein>
    <submittedName>
        <fullName evidence="2">Uncharacterized protein</fullName>
    </submittedName>
</protein>
<dbReference type="STRING" id="243230.DR_0288"/>
<dbReference type="EnsemblBacteria" id="AAF09880">
    <property type="protein sequence ID" value="AAF09880"/>
    <property type="gene ID" value="DR_0288"/>
</dbReference>
<gene>
    <name evidence="2" type="ordered locus">DR_0288</name>
</gene>
<sequence>MRRMFAPLLLAAALLSAAAQAQAVYGPPAPPAPVSPAPGLPAPVTPAPAAAVAVAPGLALTAPADTLREYRLSETTRVRYDNVQLEVSGGTPETAAAFQNQFRAALRAREGERTLNAKQFLKVLPAEGTPGRYLWNTISSEGGKAVSSRSLRTLGTADGGTLTFQPEAVAAGTDPSVAALLAPVQAELARTHAELLAGLDPASFGLLRGGPAAGSPKPGQGFVRLKTLQPPSPLMSLPGQQVVGAPLQVEQQLRFENEEGGQLVFFRQARVVQPGQLLSGSVEGLMTLSRYVYDGELRLTPDGLPVSAERGEAYAVQMSGRLKQGDLSATYSLNVTVTSLLTLTPVK</sequence>
<accession>Q9RXM2</accession>
<dbReference type="RefSeq" id="WP_010886933.1">
    <property type="nucleotide sequence ID" value="NC_001263.1"/>
</dbReference>
<name>Q9RXM2_DEIRA</name>
<evidence type="ECO:0000256" key="1">
    <source>
        <dbReference type="SAM" id="SignalP"/>
    </source>
</evidence>
<evidence type="ECO:0000313" key="3">
    <source>
        <dbReference type="Proteomes" id="UP000002524"/>
    </source>
</evidence>
<dbReference type="EMBL" id="AE000513">
    <property type="protein sequence ID" value="AAF09880.1"/>
    <property type="molecule type" value="Genomic_DNA"/>
</dbReference>
<organism evidence="2 3">
    <name type="scientific">Deinococcus radiodurans (strain ATCC 13939 / DSM 20539 / JCM 16871 / CCUG 27074 / LMG 4051 / NBRC 15346 / NCIMB 9279 / VKM B-1422 / R1)</name>
    <dbReference type="NCBI Taxonomy" id="243230"/>
    <lineage>
        <taxon>Bacteria</taxon>
        <taxon>Thermotogati</taxon>
        <taxon>Deinococcota</taxon>
        <taxon>Deinococci</taxon>
        <taxon>Deinococcales</taxon>
        <taxon>Deinococcaceae</taxon>
        <taxon>Deinococcus</taxon>
    </lineage>
</organism>
<feature type="signal peptide" evidence="1">
    <location>
        <begin position="1"/>
        <end position="23"/>
    </location>
</feature>
<dbReference type="PATRIC" id="fig|243230.17.peg.453"/>
<proteinExistence type="predicted"/>
<dbReference type="GeneID" id="69516520"/>
<keyword evidence="3" id="KW-1185">Reference proteome</keyword>
<dbReference type="KEGG" id="dra:DR_0288"/>
<dbReference type="PaxDb" id="243230-DR_0288"/>
<dbReference type="InParanoid" id="Q9RXM2"/>
<keyword evidence="1" id="KW-0732">Signal</keyword>
<dbReference type="AlphaFoldDB" id="Q9RXM2"/>
<dbReference type="OrthoDB" id="63443at2"/>